<gene>
    <name evidence="2" type="ORF">LR394_38060</name>
</gene>
<feature type="domain" description="Cupin type-2" evidence="1">
    <location>
        <begin position="63"/>
        <end position="121"/>
    </location>
</feature>
<dbReference type="InterPro" id="IPR053146">
    <property type="entry name" value="QDO-like"/>
</dbReference>
<dbReference type="RefSeq" id="WP_231449570.1">
    <property type="nucleotide sequence ID" value="NZ_JAJOMB010000033.1"/>
</dbReference>
<proteinExistence type="predicted"/>
<comment type="caution">
    <text evidence="2">The sequence shown here is derived from an EMBL/GenBank/DDBJ whole genome shotgun (WGS) entry which is preliminary data.</text>
</comment>
<dbReference type="Pfam" id="PF07883">
    <property type="entry name" value="Cupin_2"/>
    <property type="match status" value="1"/>
</dbReference>
<evidence type="ECO:0000259" key="1">
    <source>
        <dbReference type="Pfam" id="PF07883"/>
    </source>
</evidence>
<dbReference type="PANTHER" id="PTHR36440">
    <property type="entry name" value="PUTATIVE (AFU_ORTHOLOGUE AFUA_8G07350)-RELATED"/>
    <property type="match status" value="1"/>
</dbReference>
<dbReference type="EMBL" id="JAJOMB010000033">
    <property type="protein sequence ID" value="MCD5316719.1"/>
    <property type="molecule type" value="Genomic_DNA"/>
</dbReference>
<evidence type="ECO:0000313" key="3">
    <source>
        <dbReference type="Proteomes" id="UP001138997"/>
    </source>
</evidence>
<organism evidence="2 3">
    <name type="scientific">Kineosporia babensis</name>
    <dbReference type="NCBI Taxonomy" id="499548"/>
    <lineage>
        <taxon>Bacteria</taxon>
        <taxon>Bacillati</taxon>
        <taxon>Actinomycetota</taxon>
        <taxon>Actinomycetes</taxon>
        <taxon>Kineosporiales</taxon>
        <taxon>Kineosporiaceae</taxon>
        <taxon>Kineosporia</taxon>
    </lineage>
</organism>
<keyword evidence="3" id="KW-1185">Reference proteome</keyword>
<dbReference type="InterPro" id="IPR014710">
    <property type="entry name" value="RmlC-like_jellyroll"/>
</dbReference>
<reference evidence="2" key="1">
    <citation type="submission" date="2021-11" db="EMBL/GenBank/DDBJ databases">
        <title>Streptomyces corallinus and Kineosporia corallina sp. nov., two new coral-derived marine actinobacteria.</title>
        <authorList>
            <person name="Buangrab K."/>
            <person name="Sutthacheep M."/>
            <person name="Yeemin T."/>
            <person name="Harunari E."/>
            <person name="Igarashi Y."/>
            <person name="Sripreechasak P."/>
            <person name="Kanchanasin P."/>
            <person name="Tanasupawat S."/>
            <person name="Phongsopitanun W."/>
        </authorList>
    </citation>
    <scope>NUCLEOTIDE SEQUENCE</scope>
    <source>
        <strain evidence="2">JCM 31032</strain>
    </source>
</reference>
<dbReference type="InterPro" id="IPR011051">
    <property type="entry name" value="RmlC_Cupin_sf"/>
</dbReference>
<dbReference type="Proteomes" id="UP001138997">
    <property type="component" value="Unassembled WGS sequence"/>
</dbReference>
<dbReference type="AlphaFoldDB" id="A0A9X1SYB3"/>
<dbReference type="SUPFAM" id="SSF51182">
    <property type="entry name" value="RmlC-like cupins"/>
    <property type="match status" value="1"/>
</dbReference>
<evidence type="ECO:0000313" key="2">
    <source>
        <dbReference type="EMBL" id="MCD5316719.1"/>
    </source>
</evidence>
<dbReference type="InterPro" id="IPR013096">
    <property type="entry name" value="Cupin_2"/>
</dbReference>
<accession>A0A9X1SYB3</accession>
<sequence length="159" mass="17816">MSYPPPVYHGEYGERTAWLRPGDAEPELPLTKTVTSYLATGAQTGGKFGLYRWDFLGPLSGPDPHFHRSISESFFILSGTVRLFDGDRWTDAHAGDFLYVPEGGIHGFRNESGEPASMLLLFAPGAPREGYFEGLPKLAELTDEQRAEFMIEHDTYWLD</sequence>
<dbReference type="Gene3D" id="2.60.120.10">
    <property type="entry name" value="Jelly Rolls"/>
    <property type="match status" value="1"/>
</dbReference>
<dbReference type="PANTHER" id="PTHR36440:SF1">
    <property type="entry name" value="PUTATIVE (AFU_ORTHOLOGUE AFUA_8G07350)-RELATED"/>
    <property type="match status" value="1"/>
</dbReference>
<name>A0A9X1SYB3_9ACTN</name>
<protein>
    <submittedName>
        <fullName evidence="2">Cupin domain-containing protein</fullName>
    </submittedName>
</protein>